<name>T1ACG4_9ZZZZ</name>
<organism evidence="2">
    <name type="scientific">mine drainage metagenome</name>
    <dbReference type="NCBI Taxonomy" id="410659"/>
    <lineage>
        <taxon>unclassified sequences</taxon>
        <taxon>metagenomes</taxon>
        <taxon>ecological metagenomes</taxon>
    </lineage>
</organism>
<comment type="caution">
    <text evidence="2">The sequence shown here is derived from an EMBL/GenBank/DDBJ whole genome shotgun (WGS) entry which is preliminary data.</text>
</comment>
<reference evidence="2" key="1">
    <citation type="submission" date="2013-08" db="EMBL/GenBank/DDBJ databases">
        <authorList>
            <person name="Mendez C."/>
            <person name="Richter M."/>
            <person name="Ferrer M."/>
            <person name="Sanchez J."/>
        </authorList>
    </citation>
    <scope>NUCLEOTIDE SEQUENCE</scope>
</reference>
<dbReference type="SUPFAM" id="SSF53098">
    <property type="entry name" value="Ribonuclease H-like"/>
    <property type="match status" value="1"/>
</dbReference>
<protein>
    <submittedName>
        <fullName evidence="2">Integrase catalytic region</fullName>
    </submittedName>
</protein>
<dbReference type="InterPro" id="IPR036397">
    <property type="entry name" value="RNaseH_sf"/>
</dbReference>
<dbReference type="InterPro" id="IPR012337">
    <property type="entry name" value="RNaseH-like_sf"/>
</dbReference>
<dbReference type="AlphaFoldDB" id="T1ACG4"/>
<dbReference type="GO" id="GO:0015074">
    <property type="term" value="P:DNA integration"/>
    <property type="evidence" value="ECO:0007669"/>
    <property type="project" value="InterPro"/>
</dbReference>
<feature type="non-terminal residue" evidence="2">
    <location>
        <position position="243"/>
    </location>
</feature>
<feature type="domain" description="Integrase catalytic" evidence="1">
    <location>
        <begin position="118"/>
        <end position="243"/>
    </location>
</feature>
<dbReference type="PANTHER" id="PTHR35004">
    <property type="entry name" value="TRANSPOSASE RV3428C-RELATED"/>
    <property type="match status" value="1"/>
</dbReference>
<dbReference type="InterPro" id="IPR001584">
    <property type="entry name" value="Integrase_cat-core"/>
</dbReference>
<dbReference type="EMBL" id="AUZX01008714">
    <property type="protein sequence ID" value="EQD54752.1"/>
    <property type="molecule type" value="Genomic_DNA"/>
</dbReference>
<dbReference type="Gene3D" id="3.30.420.10">
    <property type="entry name" value="Ribonuclease H-like superfamily/Ribonuclease H"/>
    <property type="match status" value="1"/>
</dbReference>
<evidence type="ECO:0000313" key="2">
    <source>
        <dbReference type="EMBL" id="EQD54752.1"/>
    </source>
</evidence>
<dbReference type="GO" id="GO:0003676">
    <property type="term" value="F:nucleic acid binding"/>
    <property type="evidence" value="ECO:0007669"/>
    <property type="project" value="InterPro"/>
</dbReference>
<accession>T1ACG4</accession>
<dbReference type="PANTHER" id="PTHR35004:SF8">
    <property type="entry name" value="TRANSPOSASE RV3428C-RELATED"/>
    <property type="match status" value="1"/>
</dbReference>
<reference evidence="2" key="2">
    <citation type="journal article" date="2014" name="ISME J.">
        <title>Microbial stratification in low pH oxic and suboxic macroscopic growths along an acid mine drainage.</title>
        <authorList>
            <person name="Mendez-Garcia C."/>
            <person name="Mesa V."/>
            <person name="Sprenger R.R."/>
            <person name="Richter M."/>
            <person name="Diez M.S."/>
            <person name="Solano J."/>
            <person name="Bargiela R."/>
            <person name="Golyshina O.V."/>
            <person name="Manteca A."/>
            <person name="Ramos J.L."/>
            <person name="Gallego J.R."/>
            <person name="Llorente I."/>
            <person name="Martins Dos Santos V.A."/>
            <person name="Jensen O.N."/>
            <person name="Pelaez A.I."/>
            <person name="Sanchez J."/>
            <person name="Ferrer M."/>
        </authorList>
    </citation>
    <scope>NUCLEOTIDE SEQUENCE</scope>
</reference>
<proteinExistence type="predicted"/>
<sequence length="243" mass="27684">MRVVAQGAGVDRKTAQRYIDAARELGLTRSGGDEQLTDAFIGRVREAVRPSRAGAHGESWELLTTHEDQIKKWLEDDLTVAKVGDLLARRDVQVPERTLQRFCAEKFTRPTNNTVRVADPEPGREVQTDFGRMGMLFDPHTNRRRVVHALIVVAVWSRYMFVWLTFGQRTEDVIEGLDAAWRAFHGVFPVLIPDNLSPVVTKADALEPHFNDTFLEYSQSRGFLIDAARVRHPKDKPRVERQV</sequence>
<dbReference type="PROSITE" id="PS50994">
    <property type="entry name" value="INTEGRASE"/>
    <property type="match status" value="1"/>
</dbReference>
<evidence type="ECO:0000259" key="1">
    <source>
        <dbReference type="PROSITE" id="PS50994"/>
    </source>
</evidence>
<gene>
    <name evidence="2" type="ORF">B1A_12069</name>
</gene>